<feature type="domain" description="Orn/DAP/Arg decarboxylase 2 C-terminal" evidence="8">
    <location>
        <begin position="18"/>
        <end position="361"/>
    </location>
</feature>
<evidence type="ECO:0000256" key="4">
    <source>
        <dbReference type="ARBA" id="ARBA00023239"/>
    </source>
</evidence>
<keyword evidence="5" id="KW-0028">Amino-acid biosynthesis</keyword>
<organism evidence="10 11">
    <name type="scientific">Bacteroides sedimenti</name>
    <dbReference type="NCBI Taxonomy" id="2136147"/>
    <lineage>
        <taxon>Bacteria</taxon>
        <taxon>Pseudomonadati</taxon>
        <taxon>Bacteroidota</taxon>
        <taxon>Bacteroidia</taxon>
        <taxon>Bacteroidales</taxon>
        <taxon>Bacteroidaceae</taxon>
        <taxon>Bacteroides</taxon>
    </lineage>
</organism>
<feature type="binding site" evidence="5">
    <location>
        <position position="363"/>
    </location>
    <ligand>
        <name>pyridoxal 5'-phosphate</name>
        <dbReference type="ChEBI" id="CHEBI:597326"/>
    </ligand>
</feature>
<sequence length="386" mass="42653">MKGNFPINKFRELETPFYFYDTKILRDTLECVNNEAKRYGNYIVHYAVKANANPKVLSIIRENYLGADCVSGGEIRAAIKAGFPASKIVFAGVGKADWEINLGLDYGIFCFNVESIPELEVINELAGAKGKVASVALRINPNVGAHTHANITTGLKENKFGINLDDLDDVIDRVNALPNVKLVGLHFHIGSQILDMGDFVGLCNRVNEIQERLSNRRIIVEHINVGGGLGIDYQHPNKQPIPDFAAYFATFHKHLKLQPSQTLHFELGRSIVGQCGSLISKVLYVKQGANKQFAILDGGMTDLIRPALYQAYHKIENITSEEPVEKYDVVGPICESSDVFGKAFDLNKVKRGDLLALRSAGAYGEIMASGYNCRELPKGYTSDELM</sequence>
<keyword evidence="2 5" id="KW-0210">Decarboxylase</keyword>
<dbReference type="Pfam" id="PF00278">
    <property type="entry name" value="Orn_DAP_Arg_deC"/>
    <property type="match status" value="1"/>
</dbReference>
<dbReference type="PANTHER" id="PTHR43727">
    <property type="entry name" value="DIAMINOPIMELATE DECARBOXYLASE"/>
    <property type="match status" value="1"/>
</dbReference>
<evidence type="ECO:0000256" key="7">
    <source>
        <dbReference type="RuleBase" id="RU003738"/>
    </source>
</evidence>
<feature type="binding site" evidence="5">
    <location>
        <begin position="266"/>
        <end position="269"/>
    </location>
    <ligand>
        <name>pyridoxal 5'-phosphate</name>
        <dbReference type="ChEBI" id="CHEBI:597326"/>
    </ligand>
</feature>
<gene>
    <name evidence="5 10" type="primary">lysA</name>
    <name evidence="10" type="ORF">BSYN_05630</name>
</gene>
<dbReference type="EMBL" id="AP028055">
    <property type="protein sequence ID" value="BEG98298.1"/>
    <property type="molecule type" value="Genomic_DNA"/>
</dbReference>
<dbReference type="PRINTS" id="PR01179">
    <property type="entry name" value="ODADCRBXLASE"/>
</dbReference>
<protein>
    <recommendedName>
        <fullName evidence="5 6">Diaminopimelate decarboxylase</fullName>
        <shortName evidence="5">DAP decarboxylase</shortName>
        <shortName evidence="5">DAPDC</shortName>
        <ecNumber evidence="5 6">4.1.1.20</ecNumber>
    </recommendedName>
</protein>
<evidence type="ECO:0000259" key="8">
    <source>
        <dbReference type="Pfam" id="PF00278"/>
    </source>
</evidence>
<dbReference type="CDD" id="cd06828">
    <property type="entry name" value="PLPDE_III_DapDC"/>
    <property type="match status" value="1"/>
</dbReference>
<dbReference type="EC" id="4.1.1.20" evidence="5 6"/>
<feature type="domain" description="Orn/DAP/Arg decarboxylase 2 N-terminal" evidence="9">
    <location>
        <begin position="33"/>
        <end position="272"/>
    </location>
</feature>
<evidence type="ECO:0000313" key="10">
    <source>
        <dbReference type="EMBL" id="BEG98298.1"/>
    </source>
</evidence>
<comment type="pathway">
    <text evidence="5 7">Amino-acid biosynthesis; L-lysine biosynthesis via DAP pathway; L-lysine from DL-2,6-diaminopimelate: step 1/1.</text>
</comment>
<keyword evidence="11" id="KW-1185">Reference proteome</keyword>
<dbReference type="SUPFAM" id="SSF51419">
    <property type="entry name" value="PLP-binding barrel"/>
    <property type="match status" value="1"/>
</dbReference>
<dbReference type="InterPro" id="IPR000183">
    <property type="entry name" value="Orn/DAP/Arg_de-COase"/>
</dbReference>
<evidence type="ECO:0000256" key="6">
    <source>
        <dbReference type="NCBIfam" id="TIGR01048"/>
    </source>
</evidence>
<evidence type="ECO:0000313" key="11">
    <source>
        <dbReference type="Proteomes" id="UP001496674"/>
    </source>
</evidence>
<dbReference type="InterPro" id="IPR022643">
    <property type="entry name" value="De-COase2_C"/>
</dbReference>
<dbReference type="Proteomes" id="UP001496674">
    <property type="component" value="Chromosome"/>
</dbReference>
<keyword evidence="4 5" id="KW-0456">Lyase</keyword>
<feature type="binding site" evidence="5">
    <location>
        <position position="335"/>
    </location>
    <ligand>
        <name>substrate</name>
    </ligand>
</feature>
<proteinExistence type="inferred from homology"/>
<feature type="binding site" evidence="5">
    <location>
        <position position="309"/>
    </location>
    <ligand>
        <name>substrate</name>
    </ligand>
</feature>
<dbReference type="InterPro" id="IPR002986">
    <property type="entry name" value="DAP_deCOOHase_LysA"/>
</dbReference>
<dbReference type="InterPro" id="IPR009006">
    <property type="entry name" value="Ala_racemase/Decarboxylase_C"/>
</dbReference>
<comment type="similarity">
    <text evidence="5">Belongs to the Orn/Lys/Arg decarboxylase class-II family. LysA subfamily.</text>
</comment>
<dbReference type="PANTHER" id="PTHR43727:SF2">
    <property type="entry name" value="GROUP IV DECARBOXYLASE"/>
    <property type="match status" value="1"/>
</dbReference>
<feature type="binding site" evidence="5">
    <location>
        <position position="228"/>
    </location>
    <ligand>
        <name>pyridoxal 5'-phosphate</name>
        <dbReference type="ChEBI" id="CHEBI:597326"/>
    </ligand>
</feature>
<keyword evidence="3 5" id="KW-0663">Pyridoxal phosphate</keyword>
<name>A0ABN6Z109_9BACE</name>
<comment type="catalytic activity">
    <reaction evidence="5 7">
        <text>meso-2,6-diaminopimelate + H(+) = L-lysine + CO2</text>
        <dbReference type="Rhea" id="RHEA:15101"/>
        <dbReference type="ChEBI" id="CHEBI:15378"/>
        <dbReference type="ChEBI" id="CHEBI:16526"/>
        <dbReference type="ChEBI" id="CHEBI:32551"/>
        <dbReference type="ChEBI" id="CHEBI:57791"/>
        <dbReference type="EC" id="4.1.1.20"/>
    </reaction>
</comment>
<dbReference type="InterPro" id="IPR022644">
    <property type="entry name" value="De-COase2_N"/>
</dbReference>
<dbReference type="Gene3D" id="3.20.20.10">
    <property type="entry name" value="Alanine racemase"/>
    <property type="match status" value="1"/>
</dbReference>
<comment type="subunit">
    <text evidence="5">Homodimer.</text>
</comment>
<evidence type="ECO:0000256" key="1">
    <source>
        <dbReference type="ARBA" id="ARBA00001933"/>
    </source>
</evidence>
<evidence type="ECO:0000256" key="5">
    <source>
        <dbReference type="HAMAP-Rule" id="MF_02120"/>
    </source>
</evidence>
<comment type="function">
    <text evidence="5">Specifically catalyzes the decarboxylation of meso-diaminopimelate (meso-DAP) to L-lysine.</text>
</comment>
<reference evidence="10 11" key="1">
    <citation type="submission" date="2023-04" db="EMBL/GenBank/DDBJ databases">
        <title>Draft genome sequence of acteroides sedimenti strain YN3PY1.</title>
        <authorList>
            <person name="Yoshida N."/>
        </authorList>
    </citation>
    <scope>NUCLEOTIDE SEQUENCE [LARGE SCALE GENOMIC DNA]</scope>
    <source>
        <strain evidence="10 11">YN3PY1</strain>
    </source>
</reference>
<accession>A0ABN6Z109</accession>
<feature type="binding site" evidence="5">
    <location>
        <position position="363"/>
    </location>
    <ligand>
        <name>substrate</name>
    </ligand>
</feature>
<evidence type="ECO:0000256" key="2">
    <source>
        <dbReference type="ARBA" id="ARBA00022793"/>
    </source>
</evidence>
<keyword evidence="5 7" id="KW-0457">Lysine biosynthesis</keyword>
<dbReference type="PRINTS" id="PR01181">
    <property type="entry name" value="DAPDCRBXLASE"/>
</dbReference>
<comment type="cofactor">
    <cofactor evidence="1 5 7">
        <name>pyridoxal 5'-phosphate</name>
        <dbReference type="ChEBI" id="CHEBI:597326"/>
    </cofactor>
</comment>
<feature type="binding site" evidence="5">
    <location>
        <position position="269"/>
    </location>
    <ligand>
        <name>substrate</name>
    </ligand>
</feature>
<evidence type="ECO:0000259" key="9">
    <source>
        <dbReference type="Pfam" id="PF02784"/>
    </source>
</evidence>
<evidence type="ECO:0000256" key="3">
    <source>
        <dbReference type="ARBA" id="ARBA00022898"/>
    </source>
</evidence>
<dbReference type="SUPFAM" id="SSF50621">
    <property type="entry name" value="Alanine racemase C-terminal domain-like"/>
    <property type="match status" value="1"/>
</dbReference>
<dbReference type="Pfam" id="PF02784">
    <property type="entry name" value="Orn_Arg_deC_N"/>
    <property type="match status" value="1"/>
</dbReference>
<feature type="modified residue" description="N6-(pyridoxal phosphate)lysine" evidence="5">
    <location>
        <position position="49"/>
    </location>
</feature>
<dbReference type="HAMAP" id="MF_02120">
    <property type="entry name" value="LysA"/>
    <property type="match status" value="1"/>
</dbReference>
<dbReference type="RefSeq" id="WP_353333108.1">
    <property type="nucleotide sequence ID" value="NZ_AP028055.1"/>
</dbReference>
<dbReference type="NCBIfam" id="TIGR01048">
    <property type="entry name" value="lysA"/>
    <property type="match status" value="1"/>
</dbReference>
<feature type="binding site" evidence="5">
    <location>
        <position position="305"/>
    </location>
    <ligand>
        <name>substrate</name>
    </ligand>
</feature>
<dbReference type="InterPro" id="IPR029066">
    <property type="entry name" value="PLP-binding_barrel"/>
</dbReference>
<dbReference type="Gene3D" id="2.40.37.10">
    <property type="entry name" value="Lyase, Ornithine Decarboxylase, Chain A, domain 1"/>
    <property type="match status" value="1"/>
</dbReference>